<keyword evidence="2" id="KW-0540">Nuclease</keyword>
<keyword evidence="2" id="KW-0378">Hydrolase</keyword>
<protein>
    <submittedName>
        <fullName evidence="2">Endonuclease/exonuclease/phosphatase family protein</fullName>
    </submittedName>
</protein>
<evidence type="ECO:0000259" key="1">
    <source>
        <dbReference type="Pfam" id="PF03372"/>
    </source>
</evidence>
<dbReference type="PANTHER" id="PTHR14859">
    <property type="entry name" value="CALCOFLUOR WHITE HYPERSENSITIVE PROTEIN PRECURSOR"/>
    <property type="match status" value="1"/>
</dbReference>
<dbReference type="AlphaFoldDB" id="F2AYL3"/>
<feature type="domain" description="Endonuclease/exonuclease/phosphatase" evidence="1">
    <location>
        <begin position="50"/>
        <end position="268"/>
    </location>
</feature>
<dbReference type="InterPro" id="IPR005135">
    <property type="entry name" value="Endo/exonuclease/phosphatase"/>
</dbReference>
<evidence type="ECO:0000313" key="2">
    <source>
        <dbReference type="EMBL" id="EGF25210.1"/>
    </source>
</evidence>
<reference evidence="2 3" key="1">
    <citation type="journal article" date="2013" name="Mar. Genomics">
        <title>Expression of sulfatases in Rhodopirellula baltica and the diversity of sulfatases in the genus Rhodopirellula.</title>
        <authorList>
            <person name="Wegner C.E."/>
            <person name="Richter-Heitmann T."/>
            <person name="Klindworth A."/>
            <person name="Klockow C."/>
            <person name="Richter M."/>
            <person name="Achstetter T."/>
            <person name="Glockner F.O."/>
            <person name="Harder J."/>
        </authorList>
    </citation>
    <scope>NUCLEOTIDE SEQUENCE [LARGE SCALE GENOMIC DNA]</scope>
    <source>
        <strain evidence="2 3">WH47</strain>
    </source>
</reference>
<sequence length="279" mass="31222">MRAAWWAGEKMRENRMMKGCGLVWLAGLVMFFGTGVLRAAEPVRVRVLCYNIHHGEGVDRKLDLERIAKVIQSVEPDLVTLQEVDQNASRSGSVDQPAELARLTGMQVAFGPNIPLQGGHYGNALLSKYPIANHRNELLPNFDNGEQRGVLSAELTIPGRNQPLLLLATHLDSRRDDRERIASAKAINRIVSETPRRPALLAGDMNDVLNSPTLDELETMWTRVNEQVMPTIPVANPRRQIDFILFRPSNSWKLIEVKVLDEAVASDHRAIFAVLELVQ</sequence>
<proteinExistence type="predicted"/>
<dbReference type="InterPro" id="IPR036691">
    <property type="entry name" value="Endo/exonu/phosph_ase_sf"/>
</dbReference>
<dbReference type="SUPFAM" id="SSF56219">
    <property type="entry name" value="DNase I-like"/>
    <property type="match status" value="1"/>
</dbReference>
<dbReference type="GO" id="GO:0004519">
    <property type="term" value="F:endonuclease activity"/>
    <property type="evidence" value="ECO:0007669"/>
    <property type="project" value="UniProtKB-KW"/>
</dbReference>
<dbReference type="PANTHER" id="PTHR14859:SF15">
    <property type="entry name" value="ENDONUCLEASE_EXONUCLEASE_PHOSPHATASE DOMAIN-CONTAINING PROTEIN"/>
    <property type="match status" value="1"/>
</dbReference>
<dbReference type="Pfam" id="PF03372">
    <property type="entry name" value="Exo_endo_phos"/>
    <property type="match status" value="1"/>
</dbReference>
<dbReference type="GO" id="GO:0006506">
    <property type="term" value="P:GPI anchor biosynthetic process"/>
    <property type="evidence" value="ECO:0007669"/>
    <property type="project" value="TreeGrafter"/>
</dbReference>
<dbReference type="Proteomes" id="UP000006222">
    <property type="component" value="Unassembled WGS sequence"/>
</dbReference>
<name>F2AYL3_RHOBT</name>
<organism evidence="2 3">
    <name type="scientific">Rhodopirellula baltica WH47</name>
    <dbReference type="NCBI Taxonomy" id="991778"/>
    <lineage>
        <taxon>Bacteria</taxon>
        <taxon>Pseudomonadati</taxon>
        <taxon>Planctomycetota</taxon>
        <taxon>Planctomycetia</taxon>
        <taxon>Pirellulales</taxon>
        <taxon>Pirellulaceae</taxon>
        <taxon>Rhodopirellula</taxon>
    </lineage>
</organism>
<keyword evidence="2" id="KW-0255">Endonuclease</keyword>
<comment type="caution">
    <text evidence="2">The sequence shown here is derived from an EMBL/GenBank/DDBJ whole genome shotgun (WGS) entry which is preliminary data.</text>
</comment>
<dbReference type="GO" id="GO:0016020">
    <property type="term" value="C:membrane"/>
    <property type="evidence" value="ECO:0007669"/>
    <property type="project" value="GOC"/>
</dbReference>
<gene>
    <name evidence="2" type="ORF">RBWH47_00986</name>
</gene>
<accession>F2AYL3</accession>
<dbReference type="FunFam" id="3.60.10.10:FF:000256">
    <property type="entry name" value="Probable secreted protein"/>
    <property type="match status" value="1"/>
</dbReference>
<evidence type="ECO:0000313" key="3">
    <source>
        <dbReference type="Proteomes" id="UP000006222"/>
    </source>
</evidence>
<dbReference type="Gene3D" id="3.60.10.10">
    <property type="entry name" value="Endonuclease/exonuclease/phosphatase"/>
    <property type="match status" value="1"/>
</dbReference>
<dbReference type="InterPro" id="IPR051916">
    <property type="entry name" value="GPI-anchor_lipid_remodeler"/>
</dbReference>
<keyword evidence="2" id="KW-0269">Exonuclease</keyword>
<dbReference type="EMBL" id="AFAR01000244">
    <property type="protein sequence ID" value="EGF25210.1"/>
    <property type="molecule type" value="Genomic_DNA"/>
</dbReference>
<dbReference type="PATRIC" id="fig|991778.3.peg.5103"/>
<dbReference type="GO" id="GO:0004527">
    <property type="term" value="F:exonuclease activity"/>
    <property type="evidence" value="ECO:0007669"/>
    <property type="project" value="UniProtKB-KW"/>
</dbReference>